<evidence type="ECO:0000259" key="3">
    <source>
        <dbReference type="SMART" id="SM01027"/>
    </source>
</evidence>
<dbReference type="Pfam" id="PF16661">
    <property type="entry name" value="Lactamase_B_6"/>
    <property type="match status" value="1"/>
</dbReference>
<organism evidence="4 5">
    <name type="scientific">Bowmanella denitrificans</name>
    <dbReference type="NCBI Taxonomy" id="366582"/>
    <lineage>
        <taxon>Bacteria</taxon>
        <taxon>Pseudomonadati</taxon>
        <taxon>Pseudomonadota</taxon>
        <taxon>Gammaproteobacteria</taxon>
        <taxon>Alteromonadales</taxon>
        <taxon>Alteromonadaceae</taxon>
        <taxon>Bowmanella</taxon>
    </lineage>
</organism>
<dbReference type="Pfam" id="PF07521">
    <property type="entry name" value="RMMBL"/>
    <property type="match status" value="1"/>
</dbReference>
<evidence type="ECO:0000313" key="4">
    <source>
        <dbReference type="EMBL" id="GAA0345286.1"/>
    </source>
</evidence>
<dbReference type="EMBL" id="BAAAEI010000006">
    <property type="protein sequence ID" value="GAA0345286.1"/>
    <property type="molecule type" value="Genomic_DNA"/>
</dbReference>
<evidence type="ECO:0000313" key="5">
    <source>
        <dbReference type="Proteomes" id="UP001501757"/>
    </source>
</evidence>
<feature type="domain" description="Beta-Casp" evidence="3">
    <location>
        <begin position="255"/>
        <end position="383"/>
    </location>
</feature>
<dbReference type="InterPro" id="IPR022712">
    <property type="entry name" value="Beta_Casp"/>
</dbReference>
<dbReference type="Gene3D" id="3.60.15.10">
    <property type="entry name" value="Ribonuclease Z/Hydroxyacylglutathione hydrolase-like"/>
    <property type="match status" value="1"/>
</dbReference>
<dbReference type="Proteomes" id="UP001501757">
    <property type="component" value="Unassembled WGS sequence"/>
</dbReference>
<reference evidence="4 5" key="1">
    <citation type="journal article" date="2019" name="Int. J. Syst. Evol. Microbiol.">
        <title>The Global Catalogue of Microorganisms (GCM) 10K type strain sequencing project: providing services to taxonomists for standard genome sequencing and annotation.</title>
        <authorList>
            <consortium name="The Broad Institute Genomics Platform"/>
            <consortium name="The Broad Institute Genome Sequencing Center for Infectious Disease"/>
            <person name="Wu L."/>
            <person name="Ma J."/>
        </authorList>
    </citation>
    <scope>NUCLEOTIDE SEQUENCE [LARGE SCALE GENOMIC DNA]</scope>
    <source>
        <strain evidence="4 5">JCM 13378</strain>
    </source>
</reference>
<comment type="caution">
    <text evidence="4">The sequence shown here is derived from an EMBL/GenBank/DDBJ whole genome shotgun (WGS) entry which is preliminary data.</text>
</comment>
<dbReference type="InterPro" id="IPR050698">
    <property type="entry name" value="MBL"/>
</dbReference>
<dbReference type="SUPFAM" id="SSF56281">
    <property type="entry name" value="Metallo-hydrolase/oxidoreductase"/>
    <property type="match status" value="1"/>
</dbReference>
<dbReference type="InterPro" id="IPR001279">
    <property type="entry name" value="Metallo-B-lactamas"/>
</dbReference>
<dbReference type="CDD" id="cd16295">
    <property type="entry name" value="TTHA0252-CPSF-like_MBL-fold"/>
    <property type="match status" value="1"/>
</dbReference>
<dbReference type="SMART" id="SM01027">
    <property type="entry name" value="Beta-Casp"/>
    <property type="match status" value="1"/>
</dbReference>
<dbReference type="InterPro" id="IPR011108">
    <property type="entry name" value="RMMBL"/>
</dbReference>
<gene>
    <name evidence="4" type="ORF">GCM10009092_07200</name>
</gene>
<name>A0ABN0WS15_9ALTE</name>
<keyword evidence="5" id="KW-1185">Reference proteome</keyword>
<evidence type="ECO:0000256" key="1">
    <source>
        <dbReference type="ARBA" id="ARBA00022801"/>
    </source>
</evidence>
<dbReference type="PANTHER" id="PTHR11203">
    <property type="entry name" value="CLEAVAGE AND POLYADENYLATION SPECIFICITY FACTOR FAMILY MEMBER"/>
    <property type="match status" value="1"/>
</dbReference>
<sequence length="467" mass="52599">MATISFLGAAQEVTGSCHLLESDSFGRILLDCGMHQGGDIIERLESDDFHFNPQTINAVILSHAHLDHSGLLPRLVHQGFDGPIFCTKATVDLLRIMLKDSAGLYERDLERENLRRKRQGKKLLKPQYRLQDVEQAIHQCEGLDYLQSRQLTQDAAFTLHDAGHILGSAIVELNFKERGRDKCLVFSGDLGKRNAVLMNDPSYLKHADMVLMESTYGDREHRNETDTLAQLQDILAETWQRGGNVMIPSFAVGRTQELLFYLGCLHQQGKLDNWQIFLDSPMAIEVTRVYEKWVALLSEEDTAHLQLDHRKPLEDFLPNLFMAVTPEDSMAINKVARGAIVIAGSGMCNGGRIRHHFKQRIWNKNNTLIFVGFQARGTLGRILVDGAKHIKLFGEPYLVKARIETLGGFSAHAGQSGLVKWIGQFKPQPKVILVHGEPQAQQALAQRLWQEQTLAVEMPSQHQSMVF</sequence>
<dbReference type="SMART" id="SM00849">
    <property type="entry name" value="Lactamase_B"/>
    <property type="match status" value="1"/>
</dbReference>
<dbReference type="InterPro" id="IPR036866">
    <property type="entry name" value="RibonucZ/Hydroxyglut_hydro"/>
</dbReference>
<keyword evidence="1" id="KW-0378">Hydrolase</keyword>
<protein>
    <submittedName>
        <fullName evidence="4">MBL fold metallo-hydrolase</fullName>
    </submittedName>
</protein>
<dbReference type="Pfam" id="PF10996">
    <property type="entry name" value="Beta-Casp"/>
    <property type="match status" value="1"/>
</dbReference>
<proteinExistence type="predicted"/>
<dbReference type="Gene3D" id="3.40.50.10890">
    <property type="match status" value="1"/>
</dbReference>
<dbReference type="PANTHER" id="PTHR11203:SF37">
    <property type="entry name" value="INTEGRATOR COMPLEX SUBUNIT 11"/>
    <property type="match status" value="1"/>
</dbReference>
<feature type="domain" description="Metallo-beta-lactamase" evidence="2">
    <location>
        <begin position="14"/>
        <end position="250"/>
    </location>
</feature>
<accession>A0ABN0WS15</accession>
<dbReference type="RefSeq" id="WP_343841858.1">
    <property type="nucleotide sequence ID" value="NZ_BAAAEI010000006.1"/>
</dbReference>
<evidence type="ECO:0000259" key="2">
    <source>
        <dbReference type="SMART" id="SM00849"/>
    </source>
</evidence>